<dbReference type="EMBL" id="CAJVPW010022438">
    <property type="protein sequence ID" value="CAG8697511.1"/>
    <property type="molecule type" value="Genomic_DNA"/>
</dbReference>
<dbReference type="Proteomes" id="UP000789366">
    <property type="component" value="Unassembled WGS sequence"/>
</dbReference>
<feature type="non-terminal residue" evidence="1">
    <location>
        <position position="76"/>
    </location>
</feature>
<reference evidence="1" key="1">
    <citation type="submission" date="2021-06" db="EMBL/GenBank/DDBJ databases">
        <authorList>
            <person name="Kallberg Y."/>
            <person name="Tangrot J."/>
            <person name="Rosling A."/>
        </authorList>
    </citation>
    <scope>NUCLEOTIDE SEQUENCE</scope>
    <source>
        <strain evidence="1">28 12/20/2015</strain>
    </source>
</reference>
<name>A0ACA9P986_9GLOM</name>
<keyword evidence="2" id="KW-1185">Reference proteome</keyword>
<evidence type="ECO:0000313" key="2">
    <source>
        <dbReference type="Proteomes" id="UP000789366"/>
    </source>
</evidence>
<evidence type="ECO:0000313" key="1">
    <source>
        <dbReference type="EMBL" id="CAG8697511.1"/>
    </source>
</evidence>
<organism evidence="1 2">
    <name type="scientific">Cetraspora pellucida</name>
    <dbReference type="NCBI Taxonomy" id="1433469"/>
    <lineage>
        <taxon>Eukaryota</taxon>
        <taxon>Fungi</taxon>
        <taxon>Fungi incertae sedis</taxon>
        <taxon>Mucoromycota</taxon>
        <taxon>Glomeromycotina</taxon>
        <taxon>Glomeromycetes</taxon>
        <taxon>Diversisporales</taxon>
        <taxon>Gigasporaceae</taxon>
        <taxon>Cetraspora</taxon>
    </lineage>
</organism>
<protein>
    <submittedName>
        <fullName evidence="1">3921_t:CDS:1</fullName>
    </submittedName>
</protein>
<proteinExistence type="predicted"/>
<accession>A0ACA9P986</accession>
<gene>
    <name evidence="1" type="ORF">SPELUC_LOCUS11102</name>
</gene>
<comment type="caution">
    <text evidence="1">The sequence shown here is derived from an EMBL/GenBank/DDBJ whole genome shotgun (WGS) entry which is preliminary data.</text>
</comment>
<sequence length="76" mass="8919">MFKAGIISLKKSSVESHRIFKNNDDNIFFVLEKVHASNLKMVFIKNDEIITPLKDYFYEYTSGDKVETYSKSNNYN</sequence>